<evidence type="ECO:0000259" key="1">
    <source>
        <dbReference type="Pfam" id="PF13480"/>
    </source>
</evidence>
<proteinExistence type="predicted"/>
<dbReference type="InterPro" id="IPR038740">
    <property type="entry name" value="BioF2-like_GNAT_dom"/>
</dbReference>
<dbReference type="AlphaFoldDB" id="A0A7M4D727"/>
<dbReference type="InterPro" id="IPR016181">
    <property type="entry name" value="Acyl_CoA_acyltransferase"/>
</dbReference>
<dbReference type="SUPFAM" id="SSF55729">
    <property type="entry name" value="Acyl-CoA N-acyltransferases (Nat)"/>
    <property type="match status" value="1"/>
</dbReference>
<dbReference type="Pfam" id="PF13480">
    <property type="entry name" value="Acetyltransf_6"/>
    <property type="match status" value="1"/>
</dbReference>
<organism evidence="2 5">
    <name type="scientific">Labilibaculum euxinus</name>
    <dbReference type="NCBI Taxonomy" id="2686357"/>
    <lineage>
        <taxon>Bacteria</taxon>
        <taxon>Pseudomonadati</taxon>
        <taxon>Bacteroidota</taxon>
        <taxon>Bacteroidia</taxon>
        <taxon>Marinilabiliales</taxon>
        <taxon>Marinifilaceae</taxon>
        <taxon>Labilibaculum</taxon>
    </lineage>
</organism>
<evidence type="ECO:0000313" key="5">
    <source>
        <dbReference type="Proteomes" id="UP000462449"/>
    </source>
</evidence>
<protein>
    <submittedName>
        <fullName evidence="2">GNAT family N-acetyltransferase</fullName>
    </submittedName>
</protein>
<evidence type="ECO:0000313" key="4">
    <source>
        <dbReference type="Proteomes" id="UP000285951"/>
    </source>
</evidence>
<dbReference type="Proteomes" id="UP000285951">
    <property type="component" value="Unassembled WGS sequence"/>
</dbReference>
<dbReference type="Proteomes" id="UP000462449">
    <property type="component" value="Unassembled WGS sequence"/>
</dbReference>
<sequence length="360" mass="42882">MYHFRFITLNDLKEIDYFGNFPSNQFNWIYNWFSVFEKVENNVLGYNKKAYIVAAYKDDQLAAVVPLVKLYRIYFKVVKIEFLEFMGQQWSSLGNDILKFDDLEECFSSELISWIKTNIKFHFIFFKYLPESSVLANKYRLLHYAGAPFVRVDKYSSYEEFSDAVYARKFREDLRRTLRKIKKESFEIEVGFEEINEAGLTEIRRIAKTKERDGKSFLYGDAEKEQFHLKMYEIFPSQVVFVKFNQQVVAYATSIDWNGVRIGIDAAFDRDYRRYGVGIHCVDSIIQNSFKDGKQKISFGMGLDSYKFQFTDQVDRYFMCYDYKLRLKSLLALPYFKYRLKKEDQQVIKNLQNINGNGRI</sequence>
<keyword evidence="4" id="KW-1185">Reference proteome</keyword>
<dbReference type="OrthoDB" id="1113630at2"/>
<feature type="domain" description="BioF2-like acetyltransferase" evidence="1">
    <location>
        <begin position="168"/>
        <end position="307"/>
    </location>
</feature>
<reference evidence="2 5" key="2">
    <citation type="submission" date="2019-12" db="EMBL/GenBank/DDBJ databases">
        <title>Draft genome sequence of Labilibaculum sp. strain 44 isolated from deep waters of Black Sea.</title>
        <authorList>
            <person name="Yadav S."/>
            <person name="Villanueva L."/>
        </authorList>
    </citation>
    <scope>NUCLEOTIDE SEQUENCE [LARGE SCALE GENOMIC DNA]</scope>
    <source>
        <strain evidence="2 5">44</strain>
    </source>
</reference>
<dbReference type="EMBL" id="WOTW01000025">
    <property type="protein sequence ID" value="MUP38456.1"/>
    <property type="molecule type" value="Genomic_DNA"/>
</dbReference>
<gene>
    <name evidence="3" type="ORF">DWB62_011590</name>
    <name evidence="2" type="ORF">GNY23_11590</name>
</gene>
<dbReference type="GO" id="GO:0016740">
    <property type="term" value="F:transferase activity"/>
    <property type="evidence" value="ECO:0007669"/>
    <property type="project" value="UniProtKB-KW"/>
</dbReference>
<comment type="caution">
    <text evidence="2">The sequence shown here is derived from an EMBL/GenBank/DDBJ whole genome shotgun (WGS) entry which is preliminary data.</text>
</comment>
<accession>A0A7M4D727</accession>
<dbReference type="RefSeq" id="WP_156196087.1">
    <property type="nucleotide sequence ID" value="NZ_QTZN02000025.1"/>
</dbReference>
<evidence type="ECO:0000313" key="2">
    <source>
        <dbReference type="EMBL" id="MUP38456.1"/>
    </source>
</evidence>
<dbReference type="EMBL" id="QTZN02000025">
    <property type="protein sequence ID" value="MVB07661.1"/>
    <property type="molecule type" value="Genomic_DNA"/>
</dbReference>
<keyword evidence="2" id="KW-0808">Transferase</keyword>
<reference evidence="3 4" key="1">
    <citation type="submission" date="2019-11" db="EMBL/GenBank/DDBJ databases">
        <title>Draft genome sequence of Labilibaculum sp. strain SYP isolated from Black Sea.</title>
        <authorList>
            <person name="Yadav S."/>
            <person name="Villanueva L."/>
        </authorList>
    </citation>
    <scope>NUCLEOTIDE SEQUENCE [LARGE SCALE GENOMIC DNA]</scope>
    <source>
        <strain evidence="3 4">44</strain>
    </source>
</reference>
<dbReference type="Gene3D" id="3.40.630.30">
    <property type="match status" value="1"/>
</dbReference>
<name>A0A7M4D727_9BACT</name>
<evidence type="ECO:0000313" key="3">
    <source>
        <dbReference type="EMBL" id="MVB07661.1"/>
    </source>
</evidence>